<dbReference type="Gene3D" id="1.10.540.10">
    <property type="entry name" value="Acyl-CoA dehydrogenase/oxidase, N-terminal domain"/>
    <property type="match status" value="1"/>
</dbReference>
<dbReference type="InterPro" id="IPR046373">
    <property type="entry name" value="Acyl-CoA_Oxase/DH_mid-dom_sf"/>
</dbReference>
<dbReference type="GO" id="GO:0016937">
    <property type="term" value="F:short-chain fatty acyl-CoA dehydrogenase activity"/>
    <property type="evidence" value="ECO:0007669"/>
    <property type="project" value="UniProtKB-EC"/>
</dbReference>
<dbReference type="Pfam" id="PF02770">
    <property type="entry name" value="Acyl-CoA_dh_M"/>
    <property type="match status" value="1"/>
</dbReference>
<dbReference type="InterPro" id="IPR009100">
    <property type="entry name" value="AcylCoA_DH/oxidase_NM_dom_sf"/>
</dbReference>
<keyword evidence="1" id="KW-0285">Flavoprotein</keyword>
<evidence type="ECO:0000313" key="7">
    <source>
        <dbReference type="Proteomes" id="UP000070188"/>
    </source>
</evidence>
<dbReference type="EMBL" id="LAXD01000001">
    <property type="protein sequence ID" value="KWX02979.1"/>
    <property type="molecule type" value="Genomic_DNA"/>
</dbReference>
<dbReference type="GO" id="GO:0050660">
    <property type="term" value="F:flavin adenine dinucleotide binding"/>
    <property type="evidence" value="ECO:0007669"/>
    <property type="project" value="InterPro"/>
</dbReference>
<keyword evidence="7" id="KW-1185">Reference proteome</keyword>
<evidence type="ECO:0000259" key="5">
    <source>
        <dbReference type="Pfam" id="PF08028"/>
    </source>
</evidence>
<dbReference type="STRING" id="1469144.LI90_4028"/>
<dbReference type="InterPro" id="IPR013786">
    <property type="entry name" value="AcylCoA_DH/ox_N"/>
</dbReference>
<dbReference type="Gene3D" id="1.20.140.10">
    <property type="entry name" value="Butyryl-CoA Dehydrogenase, subunit A, domain 3"/>
    <property type="match status" value="1"/>
</dbReference>
<protein>
    <submittedName>
        <fullName evidence="6">Acyl-CoA dehydrogenase</fullName>
        <ecNumber evidence="6">1.3.8.1</ecNumber>
    </submittedName>
</protein>
<dbReference type="CDD" id="cd00567">
    <property type="entry name" value="ACAD"/>
    <property type="match status" value="1"/>
</dbReference>
<dbReference type="AlphaFoldDB" id="A0A132MYM3"/>
<feature type="domain" description="Acyl-CoA dehydrogenase/oxidase N-terminal" evidence="4">
    <location>
        <begin position="65"/>
        <end position="131"/>
    </location>
</feature>
<reference evidence="7" key="1">
    <citation type="submission" date="2015-04" db="EMBL/GenBank/DDBJ databases">
        <title>Physiological reanalysis, assessment of diazotrophy, and genome sequences of multiple isolates of Streptomyces thermoautotrophicus.</title>
        <authorList>
            <person name="MacKellar D.C."/>
            <person name="Lieber L."/>
            <person name="Norman J."/>
            <person name="Bolger A."/>
            <person name="Tobin C."/>
            <person name="Murray J.W."/>
            <person name="Chang R."/>
            <person name="Ford T."/>
            <person name="Nguyen P.Q."/>
            <person name="Woodward J."/>
            <person name="Permingeat H."/>
            <person name="Joshi N.S."/>
            <person name="Silver P.A."/>
            <person name="Usadel B."/>
            <person name="Rutherford A.W."/>
            <person name="Friesen M."/>
            <person name="Prell J."/>
        </authorList>
    </citation>
    <scope>NUCLEOTIDE SEQUENCE [LARGE SCALE GENOMIC DNA]</scope>
    <source>
        <strain evidence="7">H1</strain>
    </source>
</reference>
<name>A0A132MYM3_9ACTN</name>
<evidence type="ECO:0000259" key="4">
    <source>
        <dbReference type="Pfam" id="PF02771"/>
    </source>
</evidence>
<organism evidence="6 7">
    <name type="scientific">Carbonactinospora thermoautotrophica</name>
    <dbReference type="NCBI Taxonomy" id="1469144"/>
    <lineage>
        <taxon>Bacteria</taxon>
        <taxon>Bacillati</taxon>
        <taxon>Actinomycetota</taxon>
        <taxon>Actinomycetes</taxon>
        <taxon>Kitasatosporales</taxon>
        <taxon>Carbonactinosporaceae</taxon>
        <taxon>Carbonactinospora</taxon>
    </lineage>
</organism>
<feature type="domain" description="Acyl-CoA dehydrogenase C-terminal" evidence="5">
    <location>
        <begin position="292"/>
        <end position="411"/>
    </location>
</feature>
<evidence type="ECO:0000256" key="2">
    <source>
        <dbReference type="ARBA" id="ARBA00023002"/>
    </source>
</evidence>
<dbReference type="PIRSF" id="PIRSF016578">
    <property type="entry name" value="HsaA"/>
    <property type="match status" value="1"/>
</dbReference>
<dbReference type="PATRIC" id="fig|1469144.10.peg.4316"/>
<dbReference type="SUPFAM" id="SSF47203">
    <property type="entry name" value="Acyl-CoA dehydrogenase C-terminal domain-like"/>
    <property type="match status" value="1"/>
</dbReference>
<proteinExistence type="predicted"/>
<gene>
    <name evidence="6" type="ORF">LI90_4028</name>
</gene>
<dbReference type="InterPro" id="IPR006091">
    <property type="entry name" value="Acyl-CoA_Oxase/DH_mid-dom"/>
</dbReference>
<dbReference type="Pfam" id="PF02771">
    <property type="entry name" value="Acyl-CoA_dh_N"/>
    <property type="match status" value="1"/>
</dbReference>
<comment type="caution">
    <text evidence="6">The sequence shown here is derived from an EMBL/GenBank/DDBJ whole genome shotgun (WGS) entry which is preliminary data.</text>
</comment>
<sequence length="435" mass="45330">MPGKAAGAFAQVRLIPGAVLDNRLRLEGLGVMTTTQPTAPASPPDPLPSSQVAAALARLPGVVATLAANAAQHDREASFPHEGVEAVHEAGLLTLTVATRYGGPGAGLAETVRVLRELGRGDPSVALVTAMTLFTHAEQARLGTWPDRYYRRLLAETAAGPALVNALRAEPDLGTPTRGGLPATVARRTARGWSITGRKIYSTGSVGLKWMVVWAATDENPVRVGGFIVRGDAPGVTVEPTWDHLGLRASASHDVVLTDVEVDEDATTGLTEAGTGGGLPAVVAAWHALGLPALYLGVAEAARDWLVKFLRERTPSALGAPLATLARFQAAVGEIEARLIGAEELITGLARRIDAGDEEALARAPVAKLLATRAAIRAVERAVALTGNPGLTRGNPLERHYRDVLCARVHTPQDDSILGAVGRSVLAPPDSTEGI</sequence>
<dbReference type="RefSeq" id="WP_232784463.1">
    <property type="nucleotide sequence ID" value="NZ_JYIK01000837.1"/>
</dbReference>
<dbReference type="SUPFAM" id="SSF56645">
    <property type="entry name" value="Acyl-CoA dehydrogenase NM domain-like"/>
    <property type="match status" value="1"/>
</dbReference>
<dbReference type="PANTHER" id="PTHR43831">
    <property type="entry name" value="ISOBUTYRYL-COA DEHYDROGENASE"/>
    <property type="match status" value="1"/>
</dbReference>
<keyword evidence="2 6" id="KW-0560">Oxidoreductase</keyword>
<evidence type="ECO:0000256" key="1">
    <source>
        <dbReference type="ARBA" id="ARBA00022630"/>
    </source>
</evidence>
<dbReference type="InterPro" id="IPR036250">
    <property type="entry name" value="AcylCo_DH-like_C"/>
</dbReference>
<accession>A0A132MYM3</accession>
<dbReference type="InterPro" id="IPR052547">
    <property type="entry name" value="Mito_Isobutyryl-CoADH"/>
</dbReference>
<dbReference type="EC" id="1.3.8.1" evidence="6"/>
<dbReference type="Pfam" id="PF08028">
    <property type="entry name" value="Acyl-CoA_dh_2"/>
    <property type="match status" value="1"/>
</dbReference>
<dbReference type="InterPro" id="IPR013107">
    <property type="entry name" value="Acyl-CoA_DH_C"/>
</dbReference>
<feature type="domain" description="Acyl-CoA oxidase/dehydrogenase middle" evidence="3">
    <location>
        <begin position="169"/>
        <end position="260"/>
    </location>
</feature>
<dbReference type="Proteomes" id="UP000070188">
    <property type="component" value="Unassembled WGS sequence"/>
</dbReference>
<evidence type="ECO:0000313" key="6">
    <source>
        <dbReference type="EMBL" id="KWX02979.1"/>
    </source>
</evidence>
<dbReference type="PANTHER" id="PTHR43831:SF1">
    <property type="entry name" value="ISOBUTYRYL-COA DEHYDROGENASE, MITOCHONDRIAL"/>
    <property type="match status" value="1"/>
</dbReference>
<dbReference type="InterPro" id="IPR037069">
    <property type="entry name" value="AcylCoA_DH/ox_N_sf"/>
</dbReference>
<evidence type="ECO:0000259" key="3">
    <source>
        <dbReference type="Pfam" id="PF02770"/>
    </source>
</evidence>
<dbReference type="Gene3D" id="2.40.110.10">
    <property type="entry name" value="Butyryl-CoA Dehydrogenase, subunit A, domain 2"/>
    <property type="match status" value="1"/>
</dbReference>